<dbReference type="RefSeq" id="WP_271190982.1">
    <property type="nucleotide sequence ID" value="NZ_CP115667.1"/>
</dbReference>
<proteinExistence type="predicted"/>
<name>A0ABY7QU84_9FIRM</name>
<evidence type="ECO:0000313" key="4">
    <source>
        <dbReference type="Proteomes" id="UP001210339"/>
    </source>
</evidence>
<keyword evidence="4" id="KW-1185">Reference proteome</keyword>
<feature type="domain" description="Rad50/SbcC-type AAA" evidence="2">
    <location>
        <begin position="7"/>
        <end position="249"/>
    </location>
</feature>
<feature type="coiled-coil region" evidence="1">
    <location>
        <begin position="335"/>
        <end position="369"/>
    </location>
</feature>
<dbReference type="EMBL" id="CP115667">
    <property type="protein sequence ID" value="WBW49453.1"/>
    <property type="molecule type" value="Genomic_DNA"/>
</dbReference>
<dbReference type="Pfam" id="PF13476">
    <property type="entry name" value="AAA_23"/>
    <property type="match status" value="1"/>
</dbReference>
<evidence type="ECO:0000256" key="1">
    <source>
        <dbReference type="SAM" id="Coils"/>
    </source>
</evidence>
<keyword evidence="1" id="KW-0175">Coiled coil</keyword>
<organism evidence="3 4">
    <name type="scientific">Peptoniphilus equinus</name>
    <dbReference type="NCBI Taxonomy" id="3016343"/>
    <lineage>
        <taxon>Bacteria</taxon>
        <taxon>Bacillati</taxon>
        <taxon>Bacillota</taxon>
        <taxon>Tissierellia</taxon>
        <taxon>Tissierellales</taxon>
        <taxon>Peptoniphilaceae</taxon>
        <taxon>Peptoniphilus</taxon>
    </lineage>
</organism>
<evidence type="ECO:0000313" key="3">
    <source>
        <dbReference type="EMBL" id="WBW49453.1"/>
    </source>
</evidence>
<protein>
    <submittedName>
        <fullName evidence="3">AAA family ATPase</fullName>
    </submittedName>
</protein>
<evidence type="ECO:0000259" key="2">
    <source>
        <dbReference type="Pfam" id="PF13476"/>
    </source>
</evidence>
<sequence>MIAKSFYIKSIQSISNQGEISKVDFVNGFNLIHGPSNTGKTLILKCVDYLFGASKVDGLDNQDYLIIDLVCESGTIQIKRYLEENKNKVYLRSSIPDIESGEYPLVSKTKMTLSDIFLTLLGIDQLPIKVIKNENFATQNLTWRTFLHIFFLKESEILREGSILDPKTNTSLTAFRSSLLFLINGENQAPLEKEESPDSIKLKNQAVRAYVNNKLKKISEEESKISETLKSISKEEAENHLNDALHQVNYNNDALSKITKENKMLTEENTSLFVEREENSISIRNFEKLIDQYKIDLNRLSFIVEGNRPMHSYEEDTSCPFCNSKMTEEDNLVNLESVAIELKNIQIKLKDLTETLELLKEEDIALENKIKSNQTIINQNSHRINKILAPAIKELENTIREHNMYFNLQTEKATLRKMASEWNEDLSDYDDDKIEDNKYKPLDRFPLNFFRNLSTILETNLKKCSFPNLSTARFDRNTFDVSLNGEPKSSQGKGYRAYLNSVVSLSMLEYLDLYATYPIPIFMVDTPLLGLDEAIADQQTTKERLDNMRYAFYKFLIETGNHRQIILIDNNKNLPKMDWNEYSLHTVEFTKNEDFGRYGFLKGVTD</sequence>
<reference evidence="3 4" key="1">
    <citation type="submission" date="2023-01" db="EMBL/GenBank/DDBJ databases">
        <authorList>
            <person name="Lee S.H."/>
            <person name="Jung H.S."/>
            <person name="Yun J.U."/>
        </authorList>
    </citation>
    <scope>NUCLEOTIDE SEQUENCE [LARGE SCALE GENOMIC DNA]</scope>
    <source>
        <strain evidence="3 4">CBA3646</strain>
    </source>
</reference>
<gene>
    <name evidence="3" type="ORF">O6R05_05450</name>
</gene>
<dbReference type="Gene3D" id="3.40.50.300">
    <property type="entry name" value="P-loop containing nucleotide triphosphate hydrolases"/>
    <property type="match status" value="1"/>
</dbReference>
<dbReference type="SUPFAM" id="SSF52540">
    <property type="entry name" value="P-loop containing nucleoside triphosphate hydrolases"/>
    <property type="match status" value="1"/>
</dbReference>
<dbReference type="InterPro" id="IPR027417">
    <property type="entry name" value="P-loop_NTPase"/>
</dbReference>
<accession>A0ABY7QU84</accession>
<dbReference type="InterPro" id="IPR038729">
    <property type="entry name" value="Rad50/SbcC_AAA"/>
</dbReference>
<dbReference type="Proteomes" id="UP001210339">
    <property type="component" value="Chromosome"/>
</dbReference>